<gene>
    <name evidence="1" type="ORF">HKBW3S43_01087</name>
</gene>
<evidence type="ECO:0000313" key="2">
    <source>
        <dbReference type="Proteomes" id="UP000576480"/>
    </source>
</evidence>
<organism evidence="1 2">
    <name type="scientific">Candidatus Hakubella thermalkaliphila</name>
    <dbReference type="NCBI Taxonomy" id="2754717"/>
    <lineage>
        <taxon>Bacteria</taxon>
        <taxon>Bacillati</taxon>
        <taxon>Actinomycetota</taxon>
        <taxon>Actinomycetota incertae sedis</taxon>
        <taxon>Candidatus Hakubellales</taxon>
        <taxon>Candidatus Hakubellaceae</taxon>
        <taxon>Candidatus Hakubella</taxon>
    </lineage>
</organism>
<dbReference type="AlphaFoldDB" id="A0A6V8PRN0"/>
<protein>
    <submittedName>
        <fullName evidence="1">Uncharacterized protein</fullName>
    </submittedName>
</protein>
<name>A0A6V8PRN0_9ACTN</name>
<reference evidence="1 2" key="1">
    <citation type="journal article" date="2020" name="Front. Microbiol.">
        <title>Single-cell genomics of novel Actinobacteria with the Wood-Ljungdahl pathway discovered in a serpentinizing system.</title>
        <authorList>
            <person name="Merino N."/>
            <person name="Kawai M."/>
            <person name="Boyd E.S."/>
            <person name="Colman D.R."/>
            <person name="McGlynn S.E."/>
            <person name="Nealson K.H."/>
            <person name="Kurokawa K."/>
            <person name="Hongoh Y."/>
        </authorList>
    </citation>
    <scope>NUCLEOTIDE SEQUENCE [LARGE SCALE GENOMIC DNA]</scope>
    <source>
        <strain evidence="1 2">S43</strain>
    </source>
</reference>
<evidence type="ECO:0000313" key="1">
    <source>
        <dbReference type="EMBL" id="GFP35295.1"/>
    </source>
</evidence>
<comment type="caution">
    <text evidence="1">The sequence shown here is derived from an EMBL/GenBank/DDBJ whole genome shotgun (WGS) entry which is preliminary data.</text>
</comment>
<sequence>MRNYLENEPNIFVGDRRTMTDYYVFPFTSRNRLAISMAAMAAS</sequence>
<proteinExistence type="predicted"/>
<dbReference type="EMBL" id="BLSB01000077">
    <property type="protein sequence ID" value="GFP35295.1"/>
    <property type="molecule type" value="Genomic_DNA"/>
</dbReference>
<dbReference type="Proteomes" id="UP000576480">
    <property type="component" value="Unassembled WGS sequence"/>
</dbReference>
<accession>A0A6V8PRN0</accession>